<dbReference type="HOGENOM" id="CLU_084504_1_1_1"/>
<dbReference type="OMA" id="MAICCHH"/>
<accession>C5FZ35</accession>
<evidence type="ECO:0000313" key="1">
    <source>
        <dbReference type="EMBL" id="EEQ35138.1"/>
    </source>
</evidence>
<reference evidence="2" key="1">
    <citation type="journal article" date="2012" name="MBio">
        <title>Comparative genome analysis of Trichophyton rubrum and related dermatophytes reveals candidate genes involved in infection.</title>
        <authorList>
            <person name="Martinez D.A."/>
            <person name="Oliver B.G."/>
            <person name="Graeser Y."/>
            <person name="Goldberg J.M."/>
            <person name="Li W."/>
            <person name="Martinez-Rossi N.M."/>
            <person name="Monod M."/>
            <person name="Shelest E."/>
            <person name="Barton R.C."/>
            <person name="Birch E."/>
            <person name="Brakhage A.A."/>
            <person name="Chen Z."/>
            <person name="Gurr S.J."/>
            <person name="Heiman D."/>
            <person name="Heitman J."/>
            <person name="Kosti I."/>
            <person name="Rossi A."/>
            <person name="Saif S."/>
            <person name="Samalova M."/>
            <person name="Saunders C.W."/>
            <person name="Shea T."/>
            <person name="Summerbell R.C."/>
            <person name="Xu J."/>
            <person name="Young S."/>
            <person name="Zeng Q."/>
            <person name="Birren B.W."/>
            <person name="Cuomo C.A."/>
            <person name="White T.C."/>
        </authorList>
    </citation>
    <scope>NUCLEOTIDE SEQUENCE [LARGE SCALE GENOMIC DNA]</scope>
    <source>
        <strain evidence="2">ATCC MYA-4605 / CBS 113480</strain>
    </source>
</reference>
<evidence type="ECO:0000313" key="2">
    <source>
        <dbReference type="Proteomes" id="UP000002035"/>
    </source>
</evidence>
<dbReference type="eggNOG" id="ENOG502RP84">
    <property type="taxonomic scope" value="Eukaryota"/>
</dbReference>
<dbReference type="RefSeq" id="XP_002842874.1">
    <property type="nucleotide sequence ID" value="XM_002842828.1"/>
</dbReference>
<sequence length="184" mass="21048">MSLSVEMVQGTEKSWIDLSNSSGKLAALYAIQDCGYIVLKAAANTGSIEEARDNEYTKALLSETRNGDFQPSHPGYIPAYRLKDPNIKMNRSRFWREQAMSRDPKELNYIMCYHLFGGSHDMWEWEYDKGLWEEETGETEVVQAAGGDLIICNGWLPQRPPKPQGTKDAFVVSYRWKGFHQETQ</sequence>
<proteinExistence type="predicted"/>
<dbReference type="Proteomes" id="UP000002035">
    <property type="component" value="Unassembled WGS sequence"/>
</dbReference>
<dbReference type="AlphaFoldDB" id="C5FZ35"/>
<dbReference type="VEuPathDB" id="FungiDB:MCYG_07957"/>
<protein>
    <submittedName>
        <fullName evidence="1">Uncharacterized protein</fullName>
    </submittedName>
</protein>
<dbReference type="EMBL" id="DS995708">
    <property type="protein sequence ID" value="EEQ35138.1"/>
    <property type="molecule type" value="Genomic_DNA"/>
</dbReference>
<name>C5FZ35_ARTOC</name>
<dbReference type="GeneID" id="9227473"/>
<gene>
    <name evidence="1" type="ORF">MCYG_07957</name>
</gene>
<organism evidence="1 2">
    <name type="scientific">Arthroderma otae (strain ATCC MYA-4605 / CBS 113480)</name>
    <name type="common">Microsporum canis</name>
    <dbReference type="NCBI Taxonomy" id="554155"/>
    <lineage>
        <taxon>Eukaryota</taxon>
        <taxon>Fungi</taxon>
        <taxon>Dikarya</taxon>
        <taxon>Ascomycota</taxon>
        <taxon>Pezizomycotina</taxon>
        <taxon>Eurotiomycetes</taxon>
        <taxon>Eurotiomycetidae</taxon>
        <taxon>Onygenales</taxon>
        <taxon>Arthrodermataceae</taxon>
        <taxon>Microsporum</taxon>
    </lineage>
</organism>
<keyword evidence="2" id="KW-1185">Reference proteome</keyword>
<dbReference type="OrthoDB" id="4206358at2759"/>